<evidence type="ECO:0000256" key="8">
    <source>
        <dbReference type="ARBA" id="ARBA00023064"/>
    </source>
</evidence>
<keyword evidence="4 10" id="KW-0808">Transferase</keyword>
<organism evidence="11 13">
    <name type="scientific">Vreelandella boliviensis LC1</name>
    <dbReference type="NCBI Taxonomy" id="1072583"/>
    <lineage>
        <taxon>Bacteria</taxon>
        <taxon>Pseudomonadati</taxon>
        <taxon>Pseudomonadota</taxon>
        <taxon>Gammaproteobacteria</taxon>
        <taxon>Oceanospirillales</taxon>
        <taxon>Halomonadaceae</taxon>
        <taxon>Vreelandella</taxon>
    </lineage>
</organism>
<evidence type="ECO:0000256" key="3">
    <source>
        <dbReference type="ARBA" id="ARBA00012054"/>
    </source>
</evidence>
<keyword evidence="8" id="KW-0311">Gluconate utilization</keyword>
<dbReference type="AlphaFoldDB" id="A0A265DWZ0"/>
<evidence type="ECO:0000256" key="10">
    <source>
        <dbReference type="RuleBase" id="RU363066"/>
    </source>
</evidence>
<evidence type="ECO:0000256" key="2">
    <source>
        <dbReference type="ARBA" id="ARBA00008420"/>
    </source>
</evidence>
<comment type="similarity">
    <text evidence="2 10">Belongs to the gluconokinase GntK/GntV family.</text>
</comment>
<evidence type="ECO:0000256" key="9">
    <source>
        <dbReference type="ARBA" id="ARBA00048090"/>
    </source>
</evidence>
<keyword evidence="6 10" id="KW-0418">Kinase</keyword>
<dbReference type="EC" id="2.7.1.12" evidence="3 10"/>
<evidence type="ECO:0000313" key="13">
    <source>
        <dbReference type="Proteomes" id="UP000005756"/>
    </source>
</evidence>
<dbReference type="Gene3D" id="3.40.50.300">
    <property type="entry name" value="P-loop containing nucleotide triphosphate hydrolases"/>
    <property type="match status" value="1"/>
</dbReference>
<evidence type="ECO:0000256" key="5">
    <source>
        <dbReference type="ARBA" id="ARBA00022741"/>
    </source>
</evidence>
<evidence type="ECO:0000256" key="7">
    <source>
        <dbReference type="ARBA" id="ARBA00022840"/>
    </source>
</evidence>
<dbReference type="CDD" id="cd02021">
    <property type="entry name" value="GntK"/>
    <property type="match status" value="1"/>
</dbReference>
<evidence type="ECO:0000256" key="1">
    <source>
        <dbReference type="ARBA" id="ARBA00004761"/>
    </source>
</evidence>
<dbReference type="InterPro" id="IPR027417">
    <property type="entry name" value="P-loop_NTPase"/>
</dbReference>
<dbReference type="GO" id="GO:0005737">
    <property type="term" value="C:cytoplasm"/>
    <property type="evidence" value="ECO:0007669"/>
    <property type="project" value="TreeGrafter"/>
</dbReference>
<comment type="catalytic activity">
    <reaction evidence="9 10">
        <text>D-gluconate + ATP = 6-phospho-D-gluconate + ADP + H(+)</text>
        <dbReference type="Rhea" id="RHEA:19433"/>
        <dbReference type="ChEBI" id="CHEBI:15378"/>
        <dbReference type="ChEBI" id="CHEBI:18391"/>
        <dbReference type="ChEBI" id="CHEBI:30616"/>
        <dbReference type="ChEBI" id="CHEBI:58759"/>
        <dbReference type="ChEBI" id="CHEBI:456216"/>
        <dbReference type="EC" id="2.7.1.12"/>
    </reaction>
</comment>
<evidence type="ECO:0000313" key="12">
    <source>
        <dbReference type="EMBL" id="OZT73833.1"/>
    </source>
</evidence>
<dbReference type="STRING" id="1072583.KUC_0176"/>
<accession>A0A265DWZ0</accession>
<keyword evidence="5 10" id="KW-0547">Nucleotide-binding</keyword>
<sequence length="175" mass="19526">MHNVPKHYKIVVMGVSGCGKSLIGDQLASYFGIPFYDADDFHSQSNVNKMAEGIPLNDEDRIGWLSDLAQLLSQETALVLGCSALKRRYRERLRRDEPNVVFIYLEGDFATIRKRLAGREDHYFKGDDMLQSQFAQLEPPSEDEAVTISIDQPPEMVLQGCLDALISSNASPASC</sequence>
<dbReference type="EMBL" id="NPEY01000008">
    <property type="protein sequence ID" value="OZT73833.1"/>
    <property type="molecule type" value="Genomic_DNA"/>
</dbReference>
<dbReference type="InterPro" id="IPR031322">
    <property type="entry name" value="Shikimate/glucono_kinase"/>
</dbReference>
<dbReference type="OrthoDB" id="9795716at2"/>
<dbReference type="SUPFAM" id="SSF52540">
    <property type="entry name" value="P-loop containing nucleoside triphosphate hydrolases"/>
    <property type="match status" value="1"/>
</dbReference>
<evidence type="ECO:0000313" key="11">
    <source>
        <dbReference type="EMBL" id="EHJ93229.1"/>
    </source>
</evidence>
<dbReference type="GO" id="GO:0046316">
    <property type="term" value="F:gluconokinase activity"/>
    <property type="evidence" value="ECO:0007669"/>
    <property type="project" value="UniProtKB-EC"/>
</dbReference>
<dbReference type="InterPro" id="IPR006001">
    <property type="entry name" value="Therm_gnt_kin"/>
</dbReference>
<keyword evidence="14" id="KW-1185">Reference proteome</keyword>
<dbReference type="EMBL" id="JH393257">
    <property type="protein sequence ID" value="EHJ93229.1"/>
    <property type="molecule type" value="Genomic_DNA"/>
</dbReference>
<proteinExistence type="inferred from homology"/>
<dbReference type="GO" id="GO:0019521">
    <property type="term" value="P:D-gluconate metabolic process"/>
    <property type="evidence" value="ECO:0007669"/>
    <property type="project" value="UniProtKB-KW"/>
</dbReference>
<dbReference type="FunFam" id="3.40.50.300:FF:000522">
    <property type="entry name" value="Gluconokinase"/>
    <property type="match status" value="1"/>
</dbReference>
<dbReference type="Proteomes" id="UP000005756">
    <property type="component" value="Unassembled WGS sequence"/>
</dbReference>
<protein>
    <recommendedName>
        <fullName evidence="3 10">Gluconokinase</fullName>
        <ecNumber evidence="3 10">2.7.1.12</ecNumber>
    </recommendedName>
</protein>
<gene>
    <name evidence="12" type="ORF">CE457_12670</name>
    <name evidence="11" type="ORF">KUC_0176</name>
</gene>
<dbReference type="NCBIfam" id="TIGR01313">
    <property type="entry name" value="therm_gnt_kin"/>
    <property type="match status" value="1"/>
</dbReference>
<evidence type="ECO:0000313" key="14">
    <source>
        <dbReference type="Proteomes" id="UP000216538"/>
    </source>
</evidence>
<keyword evidence="7 10" id="KW-0067">ATP-binding</keyword>
<dbReference type="GO" id="GO:0005524">
    <property type="term" value="F:ATP binding"/>
    <property type="evidence" value="ECO:0007669"/>
    <property type="project" value="UniProtKB-KW"/>
</dbReference>
<dbReference type="Proteomes" id="UP000216538">
    <property type="component" value="Unassembled WGS sequence"/>
</dbReference>
<dbReference type="PANTHER" id="PTHR43442:SF3">
    <property type="entry name" value="GLUCONOKINASE-RELATED"/>
    <property type="match status" value="1"/>
</dbReference>
<dbReference type="Pfam" id="PF01202">
    <property type="entry name" value="SKI"/>
    <property type="match status" value="1"/>
</dbReference>
<reference evidence="12 14" key="2">
    <citation type="submission" date="2017-07" db="EMBL/GenBank/DDBJ databases">
        <title>Shotgun whole genome sequences of three halophilic bacterial isolates.</title>
        <authorList>
            <person name="Pozzo T."/>
            <person name="Higdon S.M."/>
            <person name="Quillaguaman J."/>
        </authorList>
    </citation>
    <scope>NUCLEOTIDE SEQUENCE [LARGE SCALE GENOMIC DNA]</scope>
    <source>
        <strain evidence="12 14">LC1</strain>
    </source>
</reference>
<dbReference type="RefSeq" id="WP_007111165.1">
    <property type="nucleotide sequence ID" value="NZ_JH393257.1"/>
</dbReference>
<name>A0A265DWZ0_9GAMM</name>
<evidence type="ECO:0000256" key="6">
    <source>
        <dbReference type="ARBA" id="ARBA00022777"/>
    </source>
</evidence>
<evidence type="ECO:0000256" key="4">
    <source>
        <dbReference type="ARBA" id="ARBA00022679"/>
    </source>
</evidence>
<comment type="pathway">
    <text evidence="1">Carbohydrate acid metabolism.</text>
</comment>
<dbReference type="PANTHER" id="PTHR43442">
    <property type="entry name" value="GLUCONOKINASE-RELATED"/>
    <property type="match status" value="1"/>
</dbReference>
<reference evidence="11 13" key="1">
    <citation type="submission" date="2011-10" db="EMBL/GenBank/DDBJ databases">
        <authorList>
            <person name="Quillaguamn J."/>
            <person name="Guzmn D."/>
            <person name="Balderrama-Subieta A."/>
            <person name="Cardona-Ortuo C."/>
            <person name="Guevara-Martnez M."/>
            <person name="Callisaya-Quispe N."/>
        </authorList>
    </citation>
    <scope>NUCLEOTIDE SEQUENCE [LARGE SCALE GENOMIC DNA]</scope>
    <source>
        <strain evidence="11 13">LC1</strain>
    </source>
</reference>